<evidence type="ECO:0000313" key="9">
    <source>
        <dbReference type="EMBL" id="GEO02774.1"/>
    </source>
</evidence>
<evidence type="ECO:0000256" key="1">
    <source>
        <dbReference type="ARBA" id="ARBA00001946"/>
    </source>
</evidence>
<evidence type="ECO:0000256" key="7">
    <source>
        <dbReference type="ARBA" id="ARBA00038093"/>
    </source>
</evidence>
<gene>
    <name evidence="9" type="ORF">AAE02nite_04380</name>
</gene>
<dbReference type="InterPro" id="IPR002716">
    <property type="entry name" value="PIN_dom"/>
</dbReference>
<dbReference type="PANTHER" id="PTHR33653:SF1">
    <property type="entry name" value="RIBONUCLEASE VAPC2"/>
    <property type="match status" value="1"/>
</dbReference>
<keyword evidence="6" id="KW-0460">Magnesium</keyword>
<comment type="similarity">
    <text evidence="7">Belongs to the PINc/VapC protein family.</text>
</comment>
<reference evidence="9 10" key="1">
    <citation type="submission" date="2019-07" db="EMBL/GenBank/DDBJ databases">
        <title>Whole genome shotgun sequence of Adhaeribacter aerolatus NBRC 106133.</title>
        <authorList>
            <person name="Hosoyama A."/>
            <person name="Uohara A."/>
            <person name="Ohji S."/>
            <person name="Ichikawa N."/>
        </authorList>
    </citation>
    <scope>NUCLEOTIDE SEQUENCE [LARGE SCALE GENOMIC DNA]</scope>
    <source>
        <strain evidence="9 10">NBRC 106133</strain>
    </source>
</reference>
<organism evidence="9 10">
    <name type="scientific">Adhaeribacter aerolatus</name>
    <dbReference type="NCBI Taxonomy" id="670289"/>
    <lineage>
        <taxon>Bacteria</taxon>
        <taxon>Pseudomonadati</taxon>
        <taxon>Bacteroidota</taxon>
        <taxon>Cytophagia</taxon>
        <taxon>Cytophagales</taxon>
        <taxon>Hymenobacteraceae</taxon>
        <taxon>Adhaeribacter</taxon>
    </lineage>
</organism>
<evidence type="ECO:0000256" key="6">
    <source>
        <dbReference type="ARBA" id="ARBA00022842"/>
    </source>
</evidence>
<dbReference type="GO" id="GO:0016787">
    <property type="term" value="F:hydrolase activity"/>
    <property type="evidence" value="ECO:0007669"/>
    <property type="project" value="UniProtKB-KW"/>
</dbReference>
<keyword evidence="10" id="KW-1185">Reference proteome</keyword>
<comment type="caution">
    <text evidence="9">The sequence shown here is derived from an EMBL/GenBank/DDBJ whole genome shotgun (WGS) entry which is preliminary data.</text>
</comment>
<dbReference type="Pfam" id="PF01850">
    <property type="entry name" value="PIN"/>
    <property type="match status" value="1"/>
</dbReference>
<evidence type="ECO:0000256" key="4">
    <source>
        <dbReference type="ARBA" id="ARBA00022723"/>
    </source>
</evidence>
<dbReference type="SUPFAM" id="SSF88723">
    <property type="entry name" value="PIN domain-like"/>
    <property type="match status" value="1"/>
</dbReference>
<evidence type="ECO:0000256" key="5">
    <source>
        <dbReference type="ARBA" id="ARBA00022801"/>
    </source>
</evidence>
<evidence type="ECO:0000313" key="10">
    <source>
        <dbReference type="Proteomes" id="UP000321532"/>
    </source>
</evidence>
<evidence type="ECO:0000256" key="3">
    <source>
        <dbReference type="ARBA" id="ARBA00022722"/>
    </source>
</evidence>
<keyword evidence="4" id="KW-0479">Metal-binding</keyword>
<protein>
    <recommendedName>
        <fullName evidence="8">PIN domain-containing protein</fullName>
    </recommendedName>
</protein>
<dbReference type="GO" id="GO:0004518">
    <property type="term" value="F:nuclease activity"/>
    <property type="evidence" value="ECO:0007669"/>
    <property type="project" value="UniProtKB-KW"/>
</dbReference>
<evidence type="ECO:0000256" key="2">
    <source>
        <dbReference type="ARBA" id="ARBA00022649"/>
    </source>
</evidence>
<proteinExistence type="inferred from homology"/>
<evidence type="ECO:0000259" key="8">
    <source>
        <dbReference type="Pfam" id="PF01850"/>
    </source>
</evidence>
<dbReference type="GO" id="GO:0046872">
    <property type="term" value="F:metal ion binding"/>
    <property type="evidence" value="ECO:0007669"/>
    <property type="project" value="UniProtKB-KW"/>
</dbReference>
<keyword evidence="5" id="KW-0378">Hydrolase</keyword>
<dbReference type="InterPro" id="IPR050556">
    <property type="entry name" value="Type_II_TA_system_RNase"/>
</dbReference>
<keyword evidence="3" id="KW-0540">Nuclease</keyword>
<dbReference type="Gene3D" id="3.40.50.1010">
    <property type="entry name" value="5'-nuclease"/>
    <property type="match status" value="1"/>
</dbReference>
<accession>A0A512AST4</accession>
<dbReference type="EMBL" id="BJYS01000002">
    <property type="protein sequence ID" value="GEO02774.1"/>
    <property type="molecule type" value="Genomic_DNA"/>
</dbReference>
<dbReference type="AlphaFoldDB" id="A0A512AST4"/>
<dbReference type="InterPro" id="IPR029060">
    <property type="entry name" value="PIN-like_dom_sf"/>
</dbReference>
<comment type="cofactor">
    <cofactor evidence="1">
        <name>Mg(2+)</name>
        <dbReference type="ChEBI" id="CHEBI:18420"/>
    </cofactor>
</comment>
<dbReference type="PANTHER" id="PTHR33653">
    <property type="entry name" value="RIBONUCLEASE VAPC2"/>
    <property type="match status" value="1"/>
</dbReference>
<name>A0A512AST4_9BACT</name>
<keyword evidence="2" id="KW-1277">Toxin-antitoxin system</keyword>
<feature type="domain" description="PIN" evidence="8">
    <location>
        <begin position="3"/>
        <end position="61"/>
    </location>
</feature>
<dbReference type="Proteomes" id="UP000321532">
    <property type="component" value="Unassembled WGS sequence"/>
</dbReference>
<sequence length="69" mass="7644">MPLDIIAFDYEATIAYGKIRADLEKKGTPIGPLDTLIAAHALSLNMTLVTNNEKEFNRIAGLKIENWAK</sequence>